<gene>
    <name evidence="2" type="ORF">MUK42_17099</name>
</gene>
<dbReference type="EMBL" id="CP097510">
    <property type="protein sequence ID" value="URE39400.1"/>
    <property type="molecule type" value="Genomic_DNA"/>
</dbReference>
<evidence type="ECO:0000313" key="2">
    <source>
        <dbReference type="EMBL" id="URE39400.1"/>
    </source>
</evidence>
<dbReference type="AlphaFoldDB" id="A0A9E7HTE8"/>
<dbReference type="Proteomes" id="UP001055439">
    <property type="component" value="Chromosome 8"/>
</dbReference>
<feature type="region of interest" description="Disordered" evidence="1">
    <location>
        <begin position="20"/>
        <end position="43"/>
    </location>
</feature>
<accession>A0A9E7HTE8</accession>
<sequence length="103" mass="11761">MRDSNSSTCKPHWKGSFINFGDGDPKLQSCLGKKQRRGEEDELSWQRKTAHFLSPAKHEMSLIEFSDCQLRMNKVAIQVLNTIIRKLIDWNRGNRGGGGRDSN</sequence>
<proteinExistence type="predicted"/>
<protein>
    <submittedName>
        <fullName evidence="2">Uncharacterized protein</fullName>
    </submittedName>
</protein>
<name>A0A9E7HTE8_9LILI</name>
<evidence type="ECO:0000256" key="1">
    <source>
        <dbReference type="SAM" id="MobiDB-lite"/>
    </source>
</evidence>
<evidence type="ECO:0000313" key="3">
    <source>
        <dbReference type="Proteomes" id="UP001055439"/>
    </source>
</evidence>
<reference evidence="2" key="1">
    <citation type="submission" date="2022-05" db="EMBL/GenBank/DDBJ databases">
        <title>The Musa troglodytarum L. genome provides insights into the mechanism of non-climacteric behaviour and enrichment of carotenoids.</title>
        <authorList>
            <person name="Wang J."/>
        </authorList>
    </citation>
    <scope>NUCLEOTIDE SEQUENCE</scope>
    <source>
        <tissue evidence="2">Leaf</tissue>
    </source>
</reference>
<organism evidence="2 3">
    <name type="scientific">Musa troglodytarum</name>
    <name type="common">fe'i banana</name>
    <dbReference type="NCBI Taxonomy" id="320322"/>
    <lineage>
        <taxon>Eukaryota</taxon>
        <taxon>Viridiplantae</taxon>
        <taxon>Streptophyta</taxon>
        <taxon>Embryophyta</taxon>
        <taxon>Tracheophyta</taxon>
        <taxon>Spermatophyta</taxon>
        <taxon>Magnoliopsida</taxon>
        <taxon>Liliopsida</taxon>
        <taxon>Zingiberales</taxon>
        <taxon>Musaceae</taxon>
        <taxon>Musa</taxon>
    </lineage>
</organism>
<keyword evidence="3" id="KW-1185">Reference proteome</keyword>